<keyword evidence="2" id="KW-1185">Reference proteome</keyword>
<evidence type="ECO:0000313" key="1">
    <source>
        <dbReference type="EMBL" id="PBK58932.1"/>
    </source>
</evidence>
<protein>
    <submittedName>
        <fullName evidence="1">Uncharacterized protein</fullName>
    </submittedName>
</protein>
<name>A0A2H3AVM4_9AGAR</name>
<dbReference type="Proteomes" id="UP000218334">
    <property type="component" value="Unassembled WGS sequence"/>
</dbReference>
<dbReference type="EMBL" id="KZ293518">
    <property type="protein sequence ID" value="PBK58932.1"/>
    <property type="molecule type" value="Genomic_DNA"/>
</dbReference>
<evidence type="ECO:0000313" key="2">
    <source>
        <dbReference type="Proteomes" id="UP000218334"/>
    </source>
</evidence>
<sequence>MFTSLQLYRCSIEVTLLLLCYSYEAQNSKLYTHSFDIQRMIGTSREQENVCGCTNFMYDDEERAYCRRISKLQMKILVVSNSCDKFRKTRRPASGRVGTVHKDYRFRYDSDDLWASIFRQARLVATCFSGLSASPHSLLLTGQRASNCLVLQWLCNNLHQIWILRETLMIFWTIPSMLAFQKKGAAGVIVIEFLRPSMKNGLNV</sequence>
<gene>
    <name evidence="1" type="ORF">ARMSODRAFT_983445</name>
</gene>
<accession>A0A2H3AVM4</accession>
<organism evidence="1 2">
    <name type="scientific">Armillaria solidipes</name>
    <dbReference type="NCBI Taxonomy" id="1076256"/>
    <lineage>
        <taxon>Eukaryota</taxon>
        <taxon>Fungi</taxon>
        <taxon>Dikarya</taxon>
        <taxon>Basidiomycota</taxon>
        <taxon>Agaricomycotina</taxon>
        <taxon>Agaricomycetes</taxon>
        <taxon>Agaricomycetidae</taxon>
        <taxon>Agaricales</taxon>
        <taxon>Marasmiineae</taxon>
        <taxon>Physalacriaceae</taxon>
        <taxon>Armillaria</taxon>
    </lineage>
</organism>
<reference evidence="2" key="1">
    <citation type="journal article" date="2017" name="Nat. Ecol. Evol.">
        <title>Genome expansion and lineage-specific genetic innovations in the forest pathogenic fungi Armillaria.</title>
        <authorList>
            <person name="Sipos G."/>
            <person name="Prasanna A.N."/>
            <person name="Walter M.C."/>
            <person name="O'Connor E."/>
            <person name="Balint B."/>
            <person name="Krizsan K."/>
            <person name="Kiss B."/>
            <person name="Hess J."/>
            <person name="Varga T."/>
            <person name="Slot J."/>
            <person name="Riley R."/>
            <person name="Boka B."/>
            <person name="Rigling D."/>
            <person name="Barry K."/>
            <person name="Lee J."/>
            <person name="Mihaltcheva S."/>
            <person name="LaButti K."/>
            <person name="Lipzen A."/>
            <person name="Waldron R."/>
            <person name="Moloney N.M."/>
            <person name="Sperisen C."/>
            <person name="Kredics L."/>
            <person name="Vagvoelgyi C."/>
            <person name="Patrignani A."/>
            <person name="Fitzpatrick D."/>
            <person name="Nagy I."/>
            <person name="Doyle S."/>
            <person name="Anderson J.B."/>
            <person name="Grigoriev I.V."/>
            <person name="Gueldener U."/>
            <person name="Muensterkoetter M."/>
            <person name="Nagy L.G."/>
        </authorList>
    </citation>
    <scope>NUCLEOTIDE SEQUENCE [LARGE SCALE GENOMIC DNA]</scope>
    <source>
        <strain evidence="2">28-4</strain>
    </source>
</reference>
<proteinExistence type="predicted"/>
<dbReference type="AlphaFoldDB" id="A0A2H3AVM4"/>